<dbReference type="InterPro" id="IPR025875">
    <property type="entry name" value="Leu-rich_rpt_4"/>
</dbReference>
<dbReference type="PANTHER" id="PTHR46652">
    <property type="entry name" value="LEUCINE-RICH REPEAT AND IQ DOMAIN-CONTAINING PROTEIN 1-RELATED"/>
    <property type="match status" value="1"/>
</dbReference>
<dbReference type="InterPro" id="IPR032675">
    <property type="entry name" value="LRR_dom_sf"/>
</dbReference>
<dbReference type="EMBL" id="JBHRZS010000007">
    <property type="protein sequence ID" value="MFC3880897.1"/>
    <property type="molecule type" value="Genomic_DNA"/>
</dbReference>
<proteinExistence type="predicted"/>
<keyword evidence="2" id="KW-0677">Repeat</keyword>
<evidence type="ECO:0000313" key="4">
    <source>
        <dbReference type="Proteomes" id="UP001595805"/>
    </source>
</evidence>
<gene>
    <name evidence="3" type="ORF">ACFOSV_11945</name>
</gene>
<evidence type="ECO:0000256" key="2">
    <source>
        <dbReference type="ARBA" id="ARBA00022737"/>
    </source>
</evidence>
<protein>
    <submittedName>
        <fullName evidence="3">Leucine-rich repeat domain-containing protein</fullName>
    </submittedName>
</protein>
<sequence>MIKSKGFLFIALYFFGMLSLTAQTIKGYTKDEISDFTEKVEDQVRFLEYLLNTVGSAETPARDKDVVIRESFLKIFRDGQVQVEDDLILDRQVVTNKDVTAYMKDIEFFFEDVNFKFKVREVKPAQKENGDVFFLVSMDRTLTATQNSGEKVTNTKERFVEINLEEKSQELKIVSIYTTKLSRNEELQEWWELLDEHWQGYFRGRFGVSEYDSVNLDLIYRFVSVDSLDISGTDSLLDLAPIQAMRELKYVDLSDTQITELGPISNVTFLETLDLSNTPAQDIKFIKYSDRIKSLNISNTQVSDISELTSLTKLEELNASKAPIMSFAVLNQFKNLKSLNLSESGFNNAENINELSLLEALDLSRNYFINASELQKLTNLKSLDLAETNVQDVTVLKDMNQLEVLDLTATDVADLSSLNNKPNLAKILADETKLSVPSADNFIRANPGVLLIHHVKDLNTWWERLSEPWKQALKDANPAIQSDSPSIEILTQTTGIEELDLSGKGISTLNPITRFVKLRTLDFSDNEISELLPISEVMTLEMLVGKNTQVETIEAIAKNENLTEISLGGSPVKSILPILDLPNLKVIELNDGAFFEEEVPEILIQRPNLVIIYRSEELSTWWESLAGDWKSVLRKTFELDESPDAFALHQMTGVSSLRIERSSISDLSPIQKFINLRSFEMFDAPLAEISPLSEMKYLKSLTLSQMPVIDFMPISSFFTLERLDISNTGIEDLEALANLTQLTYLNLSGTNLKNLKGLEGLVSLRELDVASTNLRSLRPLEDLKNLEKLSCFNTRLTSRAVDSFKAKIPDCEVRYY</sequence>
<dbReference type="Gene3D" id="3.80.10.10">
    <property type="entry name" value="Ribonuclease Inhibitor"/>
    <property type="match status" value="4"/>
</dbReference>
<dbReference type="PROSITE" id="PS51450">
    <property type="entry name" value="LRR"/>
    <property type="match status" value="4"/>
</dbReference>
<keyword evidence="4" id="KW-1185">Reference proteome</keyword>
<dbReference type="SUPFAM" id="SSF52058">
    <property type="entry name" value="L domain-like"/>
    <property type="match status" value="2"/>
</dbReference>
<comment type="caution">
    <text evidence="3">The sequence shown here is derived from an EMBL/GenBank/DDBJ whole genome shotgun (WGS) entry which is preliminary data.</text>
</comment>
<dbReference type="Proteomes" id="UP001595805">
    <property type="component" value="Unassembled WGS sequence"/>
</dbReference>
<name>A0ABV8ATC6_9BACT</name>
<dbReference type="RefSeq" id="WP_377906246.1">
    <property type="nucleotide sequence ID" value="NZ_JBHRZS010000007.1"/>
</dbReference>
<reference evidence="4" key="1">
    <citation type="journal article" date="2019" name="Int. J. Syst. Evol. Microbiol.">
        <title>The Global Catalogue of Microorganisms (GCM) 10K type strain sequencing project: providing services to taxonomists for standard genome sequencing and annotation.</title>
        <authorList>
            <consortium name="The Broad Institute Genomics Platform"/>
            <consortium name="The Broad Institute Genome Sequencing Center for Infectious Disease"/>
            <person name="Wu L."/>
            <person name="Ma J."/>
        </authorList>
    </citation>
    <scope>NUCLEOTIDE SEQUENCE [LARGE SCALE GENOMIC DNA]</scope>
    <source>
        <strain evidence="4">CCUG 60523</strain>
    </source>
</reference>
<accession>A0ABV8ATC6</accession>
<dbReference type="PANTHER" id="PTHR46652:SF8">
    <property type="entry name" value="LEUCINE RICH REPEAT CONTAINING 23"/>
    <property type="match status" value="1"/>
</dbReference>
<organism evidence="3 4">
    <name type="scientific">Algoriphagus namhaensis</name>
    <dbReference type="NCBI Taxonomy" id="915353"/>
    <lineage>
        <taxon>Bacteria</taxon>
        <taxon>Pseudomonadati</taxon>
        <taxon>Bacteroidota</taxon>
        <taxon>Cytophagia</taxon>
        <taxon>Cytophagales</taxon>
        <taxon>Cyclobacteriaceae</taxon>
        <taxon>Algoriphagus</taxon>
    </lineage>
</organism>
<evidence type="ECO:0000256" key="1">
    <source>
        <dbReference type="ARBA" id="ARBA00022614"/>
    </source>
</evidence>
<dbReference type="InterPro" id="IPR050836">
    <property type="entry name" value="SDS22/Internalin_LRR"/>
</dbReference>
<evidence type="ECO:0000313" key="3">
    <source>
        <dbReference type="EMBL" id="MFC3880897.1"/>
    </source>
</evidence>
<dbReference type="Pfam" id="PF12799">
    <property type="entry name" value="LRR_4"/>
    <property type="match status" value="2"/>
</dbReference>
<keyword evidence="1" id="KW-0433">Leucine-rich repeat</keyword>
<dbReference type="InterPro" id="IPR001611">
    <property type="entry name" value="Leu-rich_rpt"/>
</dbReference>